<organism evidence="4">
    <name type="scientific">Thrips palmi</name>
    <name type="common">Melon thrips</name>
    <dbReference type="NCBI Taxonomy" id="161013"/>
    <lineage>
        <taxon>Eukaryota</taxon>
        <taxon>Metazoa</taxon>
        <taxon>Ecdysozoa</taxon>
        <taxon>Arthropoda</taxon>
        <taxon>Hexapoda</taxon>
        <taxon>Insecta</taxon>
        <taxon>Pterygota</taxon>
        <taxon>Neoptera</taxon>
        <taxon>Paraneoptera</taxon>
        <taxon>Thysanoptera</taxon>
        <taxon>Terebrantia</taxon>
        <taxon>Thripoidea</taxon>
        <taxon>Thripidae</taxon>
        <taxon>Thrips</taxon>
    </lineage>
</organism>
<dbReference type="InterPro" id="IPR031962">
    <property type="entry name" value="DUF4781"/>
</dbReference>
<keyword evidence="1" id="KW-0812">Transmembrane</keyword>
<dbReference type="AlphaFoldDB" id="A0A6P8Y5P0"/>
<accession>A0A6P8Y5P0</accession>
<sequence length="563" mass="63207">MPSHSKMFQDNPPADWDPETLKEVIAKQRQYCDQLLASKFYRVKLQCLCTDECCFFENRAEISTLLRERIGNVVCGKSKGYDTEETKKIDRVLQCLEKEEHIKNNGVDIAMIVISLITGNRTLHVPVFRVNVPSQDSGEQVLQKNFFVDLYGRRYKSFDDFLSNNKLPKGKICYPEKGIYCLKEGEVMLQHGTTSGCAPSGLDLFVGAVSVFALPLLVFSPPVAGSILGASAFYSGVRSVLQLRDRATHDQSLMCKETCWLWLRIAAAGYTFVGSGLLLGNMLLAADPALPISVAFSSVISFVMLKEPECFLKVKNMSLPEMFQAVIKMGKAWCSFKKRCSVDTLEALALKAKPYVFSKIDSALEQKFDSSEEMLSQLGNMLSDFPRYGPALNLIFRAVLAYFNVGYIYVDEAKKYLKETVQYLRLCYAAERLTSKSLSELEAMCNIVNDPSTISQLIVGFQCKTFNYHLPCGHANAVDIGEISQGNYFSILKNYMEKEIGTTGKFDYEVMNDGPGRFWVDHIGVLEITVQGEMVSVNHITTTKPTNVCSDLNPKIDVNRQWR</sequence>
<evidence type="ECO:0000313" key="4">
    <source>
        <dbReference type="RefSeq" id="XP_034231301.1"/>
    </source>
</evidence>
<dbReference type="GeneID" id="117639590"/>
<keyword evidence="1" id="KW-1133">Transmembrane helix</keyword>
<evidence type="ECO:0000256" key="1">
    <source>
        <dbReference type="SAM" id="Phobius"/>
    </source>
</evidence>
<dbReference type="PANTHER" id="PTHR21115">
    <property type="entry name" value="GH06117P-RELATED"/>
    <property type="match status" value="1"/>
</dbReference>
<protein>
    <submittedName>
        <fullName evidence="4">Uncharacterized protein LOC117639590</fullName>
    </submittedName>
</protein>
<dbReference type="InParanoid" id="A0A6P8Y5P0"/>
<dbReference type="Pfam" id="PF16013">
    <property type="entry name" value="DUF4781"/>
    <property type="match status" value="1"/>
</dbReference>
<dbReference type="Proteomes" id="UP000515158">
    <property type="component" value="Unplaced"/>
</dbReference>
<evidence type="ECO:0000259" key="2">
    <source>
        <dbReference type="Pfam" id="PF16013"/>
    </source>
</evidence>
<reference evidence="4" key="1">
    <citation type="submission" date="2025-08" db="UniProtKB">
        <authorList>
            <consortium name="RefSeq"/>
        </authorList>
    </citation>
    <scope>IDENTIFICATION</scope>
    <source>
        <tissue evidence="4">Total insect</tissue>
    </source>
</reference>
<feature type="transmembrane region" description="Helical" evidence="1">
    <location>
        <begin position="391"/>
        <end position="410"/>
    </location>
</feature>
<dbReference type="PANTHER" id="PTHR21115:SF0">
    <property type="entry name" value="GH06117P-RELATED"/>
    <property type="match status" value="1"/>
</dbReference>
<name>A0A6P8Y5P0_THRPL</name>
<gene>
    <name evidence="4" type="primary">LOC117639590</name>
</gene>
<evidence type="ECO:0000313" key="3">
    <source>
        <dbReference type="Proteomes" id="UP000515158"/>
    </source>
</evidence>
<feature type="transmembrane region" description="Helical" evidence="1">
    <location>
        <begin position="223"/>
        <end position="241"/>
    </location>
</feature>
<keyword evidence="3" id="KW-1185">Reference proteome</keyword>
<feature type="domain" description="DUF4781" evidence="2">
    <location>
        <begin position="125"/>
        <end position="274"/>
    </location>
</feature>
<dbReference type="OrthoDB" id="6512497at2759"/>
<dbReference type="RefSeq" id="XP_034231301.1">
    <property type="nucleotide sequence ID" value="XM_034375410.1"/>
</dbReference>
<proteinExistence type="predicted"/>
<keyword evidence="1" id="KW-0472">Membrane</keyword>
<dbReference type="KEGG" id="tpal:117639590"/>
<feature type="transmembrane region" description="Helical" evidence="1">
    <location>
        <begin position="261"/>
        <end position="283"/>
    </location>
</feature>